<keyword evidence="1" id="KW-0472">Membrane</keyword>
<evidence type="ECO:0000313" key="2">
    <source>
        <dbReference type="EMBL" id="MFJ5513434.1"/>
    </source>
</evidence>
<comment type="caution">
    <text evidence="2">The sequence shown here is derived from an EMBL/GenBank/DDBJ whole genome shotgun (WGS) entry which is preliminary data.</text>
</comment>
<protein>
    <submittedName>
        <fullName evidence="2">DUF1240 domain-containing protein</fullName>
    </submittedName>
</protein>
<dbReference type="EMBL" id="JBIXLB010000004">
    <property type="protein sequence ID" value="MFJ5513434.1"/>
    <property type="molecule type" value="Genomic_DNA"/>
</dbReference>
<keyword evidence="1" id="KW-0812">Transmembrane</keyword>
<evidence type="ECO:0000313" key="3">
    <source>
        <dbReference type="Proteomes" id="UP001617702"/>
    </source>
</evidence>
<proteinExistence type="predicted"/>
<name>A0ABW8GVV4_9GAMM</name>
<keyword evidence="3" id="KW-1185">Reference proteome</keyword>
<gene>
    <name evidence="2" type="ORF">ACIPUH_11595</name>
</gene>
<feature type="transmembrane region" description="Helical" evidence="1">
    <location>
        <begin position="47"/>
        <end position="69"/>
    </location>
</feature>
<feature type="transmembrane region" description="Helical" evidence="1">
    <location>
        <begin position="81"/>
        <end position="104"/>
    </location>
</feature>
<dbReference type="Pfam" id="PF06836">
    <property type="entry name" value="DUF1240"/>
    <property type="match status" value="1"/>
</dbReference>
<evidence type="ECO:0000256" key="1">
    <source>
        <dbReference type="SAM" id="Phobius"/>
    </source>
</evidence>
<accession>A0ABW8GVV4</accession>
<dbReference type="InterPro" id="IPR010665">
    <property type="entry name" value="DUF1240"/>
</dbReference>
<sequence length="135" mass="15581">MVKVNRPLVGAFAVFLFLLTCFTGWFSFNSYLNLFQLNDVIVFSWKVGLMVFGSPLLFYFSYLAFYSAIKNKVPRMNDKLANVLVIIFISGAVVSFVSSVYITYSFNVQGYKICPRNSWMDPNKYVKNLVLCDKW</sequence>
<dbReference type="RefSeq" id="WP_400354505.1">
    <property type="nucleotide sequence ID" value="NZ_JBIXLA010000004.1"/>
</dbReference>
<reference evidence="2 3" key="1">
    <citation type="submission" date="2024-10" db="EMBL/GenBank/DDBJ databases">
        <authorList>
            <person name="Lu C.-H."/>
        </authorList>
    </citation>
    <scope>NUCLEOTIDE SEQUENCE [LARGE SCALE GENOMIC DNA]</scope>
    <source>
        <strain evidence="2 3">22LXZD03-01</strain>
    </source>
</reference>
<organism evidence="2 3">
    <name type="scientific">Pectobacterium jejuense</name>
    <dbReference type="NCBI Taxonomy" id="2974022"/>
    <lineage>
        <taxon>Bacteria</taxon>
        <taxon>Pseudomonadati</taxon>
        <taxon>Pseudomonadota</taxon>
        <taxon>Gammaproteobacteria</taxon>
        <taxon>Enterobacterales</taxon>
        <taxon>Pectobacteriaceae</taxon>
        <taxon>Pectobacterium</taxon>
    </lineage>
</organism>
<keyword evidence="1" id="KW-1133">Transmembrane helix</keyword>
<dbReference type="Proteomes" id="UP001617702">
    <property type="component" value="Unassembled WGS sequence"/>
</dbReference>